<keyword evidence="3" id="KW-1185">Reference proteome</keyword>
<organism evidence="2 3">
    <name type="scientific">Funneliformis geosporum</name>
    <dbReference type="NCBI Taxonomy" id="1117311"/>
    <lineage>
        <taxon>Eukaryota</taxon>
        <taxon>Fungi</taxon>
        <taxon>Fungi incertae sedis</taxon>
        <taxon>Mucoromycota</taxon>
        <taxon>Glomeromycotina</taxon>
        <taxon>Glomeromycetes</taxon>
        <taxon>Glomerales</taxon>
        <taxon>Glomeraceae</taxon>
        <taxon>Funneliformis</taxon>
    </lineage>
</organism>
<feature type="transmembrane region" description="Helical" evidence="1">
    <location>
        <begin position="147"/>
        <end position="166"/>
    </location>
</feature>
<keyword evidence="1" id="KW-0472">Membrane</keyword>
<feature type="transmembrane region" description="Helical" evidence="1">
    <location>
        <begin position="6"/>
        <end position="28"/>
    </location>
</feature>
<dbReference type="OrthoDB" id="2384193at2759"/>
<reference evidence="2" key="1">
    <citation type="submission" date="2022-08" db="EMBL/GenBank/DDBJ databases">
        <authorList>
            <person name="Kallberg Y."/>
            <person name="Tangrot J."/>
            <person name="Rosling A."/>
        </authorList>
    </citation>
    <scope>NUCLEOTIDE SEQUENCE</scope>
    <source>
        <strain evidence="2">Wild A</strain>
    </source>
</reference>
<keyword evidence="1" id="KW-1133">Transmembrane helix</keyword>
<feature type="transmembrane region" description="Helical" evidence="1">
    <location>
        <begin position="238"/>
        <end position="257"/>
    </location>
</feature>
<sequence>MNQFSDFSFLARAIADFCILIWSIIHIYSIDKFDALRWKVIKRKEVKSIMTILYLLSITLILTYDVICSKIKYSEGFILEPTKHIIIGKPREQWSPENKQLKRMAHLILMIFYAVENSAIFLLQNFWNFLANDIVRVKFITTWQFRINYAFIAITLIVFPCIPFFFNTNDKKMDSSNIQELKVYQKKQTFEEVVPQLAAMSCNLFVLAYGLMAHLKFSILIKQNNQNHISDRLKYYRYMNGLLILIIGLGASTMVILNVDALTEKQYLNKNKFTIDLFAGIINFSMVACWIVWLLIFYPRLLPNDGGYLKLSSPSASFKSHKGSKEIFDNKNVKHIEIKIDSTTVINQSNYDGRNYDFMSGNYRGHSSDDIPLPPALATNYKQVFSYAKAGSPKHSRKF</sequence>
<accession>A0A9W4SEM0</accession>
<keyword evidence="1" id="KW-0812">Transmembrane</keyword>
<evidence type="ECO:0000313" key="2">
    <source>
        <dbReference type="EMBL" id="CAI2166242.1"/>
    </source>
</evidence>
<name>A0A9W4SEM0_9GLOM</name>
<feature type="transmembrane region" description="Helical" evidence="1">
    <location>
        <begin position="197"/>
        <end position="217"/>
    </location>
</feature>
<evidence type="ECO:0000256" key="1">
    <source>
        <dbReference type="SAM" id="Phobius"/>
    </source>
</evidence>
<comment type="caution">
    <text evidence="2">The sequence shown here is derived from an EMBL/GenBank/DDBJ whole genome shotgun (WGS) entry which is preliminary data.</text>
</comment>
<gene>
    <name evidence="2" type="ORF">FWILDA_LOCUS2476</name>
</gene>
<protein>
    <submittedName>
        <fullName evidence="2">19310_t:CDS:1</fullName>
    </submittedName>
</protein>
<feature type="transmembrane region" description="Helical" evidence="1">
    <location>
        <begin position="104"/>
        <end position="127"/>
    </location>
</feature>
<dbReference type="AlphaFoldDB" id="A0A9W4SEM0"/>
<proteinExistence type="predicted"/>
<evidence type="ECO:0000313" key="3">
    <source>
        <dbReference type="Proteomes" id="UP001153678"/>
    </source>
</evidence>
<dbReference type="Proteomes" id="UP001153678">
    <property type="component" value="Unassembled WGS sequence"/>
</dbReference>
<feature type="transmembrane region" description="Helical" evidence="1">
    <location>
        <begin position="277"/>
        <end position="298"/>
    </location>
</feature>
<feature type="transmembrane region" description="Helical" evidence="1">
    <location>
        <begin position="49"/>
        <end position="67"/>
    </location>
</feature>
<dbReference type="EMBL" id="CAMKVN010000288">
    <property type="protein sequence ID" value="CAI2166242.1"/>
    <property type="molecule type" value="Genomic_DNA"/>
</dbReference>